<dbReference type="Gene3D" id="1.20.144.10">
    <property type="entry name" value="Phosphatidic acid phosphatase type 2/haloperoxidase"/>
    <property type="match status" value="1"/>
</dbReference>
<sequence>MMMMVKKSAPALLVLLVLLVLPLALQVSGWRWSPASLGGDGPYWFVITQSVSQPWGILSAALLGGVVVRLLALRGRAALRLFLLLMLCVGSAQGVNAGIKRWIQAPRPYVLSLTAAAGVAPADFYARSAAARHDWVRRHVASQPAWLGDHWARETGFAFPSGHGLFVATWVALAAIVLPRRRYAVMVPLLAWAAAVMYSRFALGMHWPRDLLAAVLLGWLWALPFGWYIHRRGLSGGQIG</sequence>
<reference evidence="7" key="1">
    <citation type="submission" date="2010-08" db="EMBL/GenBank/DDBJ databases">
        <title>Genome comparisons of Edwardsiella bacteria analysed using deep sequencing technology.</title>
        <authorList>
            <person name="van Soest J.J."/>
            <person name="Henkel C.V."/>
            <person name="Jansen H.J."/>
            <person name="van den Hondel C.A.M.J.J."/>
            <person name="Bloemberg G.V."/>
            <person name="Meijer A.H."/>
            <person name="Spaink H.P."/>
        </authorList>
    </citation>
    <scope>NUCLEOTIDE SEQUENCE [LARGE SCALE GENOMIC DNA]</scope>
    <source>
        <strain evidence="7">FL6-60</strain>
    </source>
</reference>
<dbReference type="CDD" id="cd01610">
    <property type="entry name" value="PAP2_like"/>
    <property type="match status" value="1"/>
</dbReference>
<keyword evidence="7" id="KW-1185">Reference proteome</keyword>
<dbReference type="HOGENOM" id="CLU_083863_0_0_6"/>
<feature type="domain" description="Phosphatidic acid phosphatase type 2/haloperoxidase" evidence="5">
    <location>
        <begin position="82"/>
        <end position="226"/>
    </location>
</feature>
<keyword evidence="4" id="KW-1133">Transmembrane helix</keyword>
<feature type="transmembrane region" description="Helical" evidence="4">
    <location>
        <begin position="53"/>
        <end position="72"/>
    </location>
</feature>
<evidence type="ECO:0000256" key="2">
    <source>
        <dbReference type="ARBA" id="ARBA00032707"/>
    </source>
</evidence>
<dbReference type="PANTHER" id="PTHR14969">
    <property type="entry name" value="SPHINGOSINE-1-PHOSPHATE PHOSPHOHYDROLASE"/>
    <property type="match status" value="1"/>
</dbReference>
<evidence type="ECO:0000256" key="3">
    <source>
        <dbReference type="ARBA" id="ARBA00047594"/>
    </source>
</evidence>
<evidence type="ECO:0000256" key="4">
    <source>
        <dbReference type="SAM" id="Phobius"/>
    </source>
</evidence>
<reference evidence="6 7" key="2">
    <citation type="journal article" date="2011" name="BMC Immunol.">
        <title>Comparison of static immersion and intravenous injection systems for exposure of zebrafish embryos to the natural pathogen Edwardsiella tarda.</title>
        <authorList>
            <person name="van Soest J.J."/>
            <person name="Stockhammer O.W."/>
            <person name="Ordas A."/>
            <person name="Bloemberg G.V."/>
            <person name="Spaink H.P."/>
            <person name="Meijer A.H."/>
        </authorList>
    </citation>
    <scope>NUCLEOTIDE SEQUENCE [LARGE SCALE GENOMIC DNA]</scope>
    <source>
        <strain evidence="6 7">FL6-60</strain>
    </source>
</reference>
<gene>
    <name evidence="6" type="ordered locus">ETAF_1884</name>
</gene>
<dbReference type="SMART" id="SM00014">
    <property type="entry name" value="acidPPc"/>
    <property type="match status" value="1"/>
</dbReference>
<accession>A0A0H3DRG8</accession>
<comment type="catalytic activity">
    <reaction evidence="3">
        <text>di-trans,octa-cis-undecaprenyl diphosphate + H2O = di-trans,octa-cis-undecaprenyl phosphate + phosphate + H(+)</text>
        <dbReference type="Rhea" id="RHEA:28094"/>
        <dbReference type="ChEBI" id="CHEBI:15377"/>
        <dbReference type="ChEBI" id="CHEBI:15378"/>
        <dbReference type="ChEBI" id="CHEBI:43474"/>
        <dbReference type="ChEBI" id="CHEBI:58405"/>
        <dbReference type="ChEBI" id="CHEBI:60392"/>
        <dbReference type="EC" id="3.6.1.27"/>
    </reaction>
</comment>
<keyword evidence="4" id="KW-0812">Transmembrane</keyword>
<dbReference type="Pfam" id="PF01569">
    <property type="entry name" value="PAP2"/>
    <property type="match status" value="1"/>
</dbReference>
<evidence type="ECO:0000259" key="5">
    <source>
        <dbReference type="SMART" id="SM00014"/>
    </source>
</evidence>
<evidence type="ECO:0000313" key="6">
    <source>
        <dbReference type="EMBL" id="ADM41990.1"/>
    </source>
</evidence>
<name>A0A0H3DRG8_EDWTF</name>
<feature type="transmembrane region" description="Helical" evidence="4">
    <location>
        <begin position="211"/>
        <end position="229"/>
    </location>
</feature>
<dbReference type="InterPro" id="IPR036938">
    <property type="entry name" value="PAP2/HPO_sf"/>
</dbReference>
<dbReference type="GO" id="GO:0050380">
    <property type="term" value="F:undecaprenyl-diphosphatase activity"/>
    <property type="evidence" value="ECO:0007669"/>
    <property type="project" value="UniProtKB-EC"/>
</dbReference>
<proteinExistence type="predicted"/>
<evidence type="ECO:0000256" key="1">
    <source>
        <dbReference type="ARBA" id="ARBA00012374"/>
    </source>
</evidence>
<feature type="transmembrane region" description="Helical" evidence="4">
    <location>
        <begin position="185"/>
        <end position="205"/>
    </location>
</feature>
<feature type="transmembrane region" description="Helical" evidence="4">
    <location>
        <begin position="157"/>
        <end position="178"/>
    </location>
</feature>
<dbReference type="PANTHER" id="PTHR14969:SF54">
    <property type="entry name" value="PHOSPHATIDYLGLYCEROPHOSPHATASE B"/>
    <property type="match status" value="1"/>
</dbReference>
<dbReference type="EMBL" id="CP002154">
    <property type="protein sequence ID" value="ADM41990.1"/>
    <property type="molecule type" value="Genomic_DNA"/>
</dbReference>
<protein>
    <recommendedName>
        <fullName evidence="1">undecaprenyl-diphosphate phosphatase</fullName>
        <ecNumber evidence="1">3.6.1.27</ecNumber>
    </recommendedName>
    <alternativeName>
        <fullName evidence="2">Undecaprenyl pyrophosphate phosphatase</fullName>
    </alternativeName>
</protein>
<dbReference type="InterPro" id="IPR000326">
    <property type="entry name" value="PAP2/HPO"/>
</dbReference>
<dbReference type="EC" id="3.6.1.27" evidence="1"/>
<keyword evidence="4" id="KW-0472">Membrane</keyword>
<keyword evidence="6" id="KW-0378">Hydrolase</keyword>
<dbReference type="AlphaFoldDB" id="A0A0H3DRG8"/>
<dbReference type="GO" id="GO:0005886">
    <property type="term" value="C:plasma membrane"/>
    <property type="evidence" value="ECO:0007669"/>
    <property type="project" value="TreeGrafter"/>
</dbReference>
<evidence type="ECO:0000313" key="7">
    <source>
        <dbReference type="Proteomes" id="UP000002230"/>
    </source>
</evidence>
<dbReference type="SUPFAM" id="SSF48317">
    <property type="entry name" value="Acid phosphatase/Vanadium-dependent haloperoxidase"/>
    <property type="match status" value="1"/>
</dbReference>
<dbReference type="KEGG" id="etd:ETAF_1884"/>
<organism evidence="6 7">
    <name type="scientific">Edwardsiella tarda (strain FL6-60)</name>
    <dbReference type="NCBI Taxonomy" id="718251"/>
    <lineage>
        <taxon>Bacteria</taxon>
        <taxon>Pseudomonadati</taxon>
        <taxon>Pseudomonadota</taxon>
        <taxon>Gammaproteobacteria</taxon>
        <taxon>Enterobacterales</taxon>
        <taxon>Hafniaceae</taxon>
        <taxon>Edwardsiella</taxon>
    </lineage>
</organism>
<feature type="transmembrane region" description="Helical" evidence="4">
    <location>
        <begin position="79"/>
        <end position="99"/>
    </location>
</feature>
<dbReference type="PATRIC" id="fig|718251.5.peg.1953"/>
<dbReference type="Proteomes" id="UP000002230">
    <property type="component" value="Chromosome"/>
</dbReference>